<dbReference type="Proteomes" id="UP000189545">
    <property type="component" value="Chromosome"/>
</dbReference>
<protein>
    <submittedName>
        <fullName evidence="2">IncFII RepA protein family</fullName>
    </submittedName>
</protein>
<gene>
    <name evidence="2" type="ORF">Sps_04674</name>
</gene>
<dbReference type="AlphaFoldDB" id="A0A1S6HW06"/>
<sequence length="301" mass="35013">MQTSSKRQRGHHSTRCLNPKPVYERAAHWNPLPGELGKTFKFCCKRDVSCDPHFVHLKETVGRQRHFKQIRRHLLNAFFQMCISRHSLVEGIIDLNLDAMAIELSKTKMRDPDTCDWIVVEEVMTVSRISRLINEVIIPFGLAFVQSDGDEADPNHGMVWDKVHRQWFPKVLVLTDDFYRIAGADLERLNAQREQQLIFRNQGLSSEDEIITVREARKRMRQQIFRKSWELRKSNSVSQRKRNRLAGMTVDERKHEIAKELNKSLPASELKELSSAQFSERVWKELHSLGLGVAHPPSSLQ</sequence>
<name>A0A1S6HW06_9GAMM</name>
<evidence type="ECO:0000313" key="2">
    <source>
        <dbReference type="EMBL" id="AQS39757.1"/>
    </source>
</evidence>
<organism evidence="2 3">
    <name type="scientific">Shewanella psychrophila</name>
    <dbReference type="NCBI Taxonomy" id="225848"/>
    <lineage>
        <taxon>Bacteria</taxon>
        <taxon>Pseudomonadati</taxon>
        <taxon>Pseudomonadota</taxon>
        <taxon>Gammaproteobacteria</taxon>
        <taxon>Alteromonadales</taxon>
        <taxon>Shewanellaceae</taxon>
        <taxon>Shewanella</taxon>
    </lineage>
</organism>
<dbReference type="GO" id="GO:0006260">
    <property type="term" value="P:DNA replication"/>
    <property type="evidence" value="ECO:0007669"/>
    <property type="project" value="UniProtKB-KW"/>
</dbReference>
<evidence type="ECO:0000313" key="3">
    <source>
        <dbReference type="Proteomes" id="UP000189545"/>
    </source>
</evidence>
<dbReference type="RefSeq" id="WP_218919609.1">
    <property type="nucleotide sequence ID" value="NZ_CP014782.1"/>
</dbReference>
<dbReference type="KEGG" id="spsw:Sps_04674"/>
<dbReference type="GO" id="GO:0006276">
    <property type="term" value="P:plasmid maintenance"/>
    <property type="evidence" value="ECO:0007669"/>
    <property type="project" value="InterPro"/>
</dbReference>
<proteinExistence type="predicted"/>
<accession>A0A1S6HW06</accession>
<reference evidence="2 3" key="1">
    <citation type="submission" date="2016-03" db="EMBL/GenBank/DDBJ databases">
        <title>Complete genome sequence of Shewanella psychrophila WP2, a deep sea bacterium isolated from west Pacific sediment.</title>
        <authorList>
            <person name="Xu G."/>
            <person name="Jian H."/>
        </authorList>
    </citation>
    <scope>NUCLEOTIDE SEQUENCE [LARGE SCALE GENOMIC DNA]</scope>
    <source>
        <strain evidence="2 3">WP2</strain>
    </source>
</reference>
<dbReference type="Pfam" id="PF02387">
    <property type="entry name" value="IncFII_repA"/>
    <property type="match status" value="1"/>
</dbReference>
<dbReference type="EMBL" id="CP014782">
    <property type="protein sequence ID" value="AQS39757.1"/>
    <property type="molecule type" value="Genomic_DNA"/>
</dbReference>
<keyword evidence="1" id="KW-0235">DNA replication</keyword>
<evidence type="ECO:0000256" key="1">
    <source>
        <dbReference type="ARBA" id="ARBA00022705"/>
    </source>
</evidence>
<keyword evidence="3" id="KW-1185">Reference proteome</keyword>
<dbReference type="InterPro" id="IPR003446">
    <property type="entry name" value="Plasmid_replication_init_RepA"/>
</dbReference>
<dbReference type="NCBIfam" id="NF040977">
    <property type="entry name" value="RepA_IncFII_LM"/>
    <property type="match status" value="1"/>
</dbReference>